<proteinExistence type="predicted"/>
<keyword evidence="2" id="KW-1185">Reference proteome</keyword>
<protein>
    <submittedName>
        <fullName evidence="1">Uncharacterized protein</fullName>
    </submittedName>
</protein>
<dbReference type="OrthoDB" id="8396829at2759"/>
<dbReference type="PRINTS" id="PR01345">
    <property type="entry name" value="CERVTRCPTASE"/>
</dbReference>
<accession>A0A3N0YN02</accession>
<gene>
    <name evidence="1" type="ORF">DPX16_13302</name>
</gene>
<dbReference type="Proteomes" id="UP000281406">
    <property type="component" value="Unassembled WGS sequence"/>
</dbReference>
<reference evidence="1 2" key="1">
    <citation type="submission" date="2018-10" db="EMBL/GenBank/DDBJ databases">
        <title>Genome assembly for a Yunnan-Guizhou Plateau 3E fish, Anabarilius grahami (Regan), and its evolutionary and genetic applications.</title>
        <authorList>
            <person name="Jiang W."/>
        </authorList>
    </citation>
    <scope>NUCLEOTIDE SEQUENCE [LARGE SCALE GENOMIC DNA]</scope>
    <source>
        <strain evidence="1">AG-KIZ</strain>
        <tissue evidence="1">Muscle</tissue>
    </source>
</reference>
<evidence type="ECO:0000313" key="2">
    <source>
        <dbReference type="Proteomes" id="UP000281406"/>
    </source>
</evidence>
<dbReference type="EMBL" id="RJVU01035392">
    <property type="protein sequence ID" value="ROL47587.1"/>
    <property type="molecule type" value="Genomic_DNA"/>
</dbReference>
<comment type="caution">
    <text evidence="1">The sequence shown here is derived from an EMBL/GenBank/DDBJ whole genome shotgun (WGS) entry which is preliminary data.</text>
</comment>
<name>A0A3N0YN02_ANAGA</name>
<dbReference type="PANTHER" id="PTHR33332">
    <property type="entry name" value="REVERSE TRANSCRIPTASE DOMAIN-CONTAINING PROTEIN"/>
    <property type="match status" value="1"/>
</dbReference>
<evidence type="ECO:0000313" key="1">
    <source>
        <dbReference type="EMBL" id="ROL47587.1"/>
    </source>
</evidence>
<organism evidence="1 2">
    <name type="scientific">Anabarilius grahami</name>
    <name type="common">Kanglang fish</name>
    <name type="synonym">Barilius grahami</name>
    <dbReference type="NCBI Taxonomy" id="495550"/>
    <lineage>
        <taxon>Eukaryota</taxon>
        <taxon>Metazoa</taxon>
        <taxon>Chordata</taxon>
        <taxon>Craniata</taxon>
        <taxon>Vertebrata</taxon>
        <taxon>Euteleostomi</taxon>
        <taxon>Actinopterygii</taxon>
        <taxon>Neopterygii</taxon>
        <taxon>Teleostei</taxon>
        <taxon>Ostariophysi</taxon>
        <taxon>Cypriniformes</taxon>
        <taxon>Xenocyprididae</taxon>
        <taxon>Xenocypridinae</taxon>
        <taxon>Xenocypridinae incertae sedis</taxon>
        <taxon>Anabarilius</taxon>
    </lineage>
</organism>
<dbReference type="AlphaFoldDB" id="A0A3N0YN02"/>
<feature type="non-terminal residue" evidence="1">
    <location>
        <position position="1"/>
    </location>
</feature>
<sequence length="320" mass="36256">ITTSHNNLKYCLTLDGCSVKSSSSARNLGVLFDTNLSFEGHVSSICKTAFFHLKNISKLRHMLSMKNAEQLVHAFMTSRLDYCNALLGGCSARLINKLQLVQNAAARVLTRTRKYDHISPVLSTLHWLPVKHRIDFIILLITYKALNGLAPQYLSELLKHYSPSRLLKDYNATGGILMSPVLCQDEESVITVCQEEDKDLRVDCLLEPKPNYHTDYEFSMSKGQKETIINTNISGIMPEPKFRHNTFVTELEPYGFRLTIMSFSIIENTTFICKVTKIQKTLFVELDSIEPCSAISVFLLSYPWPSLLIPLCIIHLSEAF</sequence>